<keyword evidence="2" id="KW-0479">Metal-binding</keyword>
<evidence type="ECO:0000256" key="1">
    <source>
        <dbReference type="ARBA" id="ARBA00010211"/>
    </source>
</evidence>
<dbReference type="GO" id="GO:0016787">
    <property type="term" value="F:hydrolase activity"/>
    <property type="evidence" value="ECO:0007669"/>
    <property type="project" value="UniProtKB-KW"/>
</dbReference>
<dbReference type="InterPro" id="IPR011234">
    <property type="entry name" value="Fumarylacetoacetase-like_C"/>
</dbReference>
<dbReference type="EMBL" id="CP151632">
    <property type="protein sequence ID" value="WZO35703.1"/>
    <property type="molecule type" value="Genomic_DNA"/>
</dbReference>
<dbReference type="GO" id="GO:0046872">
    <property type="term" value="F:metal ion binding"/>
    <property type="evidence" value="ECO:0007669"/>
    <property type="project" value="UniProtKB-KW"/>
</dbReference>
<gene>
    <name evidence="4" type="ORF">MRBLWS13_003408</name>
</gene>
<evidence type="ECO:0000259" key="3">
    <source>
        <dbReference type="Pfam" id="PF01557"/>
    </source>
</evidence>
<keyword evidence="4" id="KW-0378">Hydrolase</keyword>
<protein>
    <submittedName>
        <fullName evidence="4">Fumarylacetoacetate hydrolase family protein</fullName>
    </submittedName>
</protein>
<dbReference type="Gene3D" id="3.90.850.10">
    <property type="entry name" value="Fumarylacetoacetase-like, C-terminal domain"/>
    <property type="match status" value="2"/>
</dbReference>
<evidence type="ECO:0000256" key="2">
    <source>
        <dbReference type="ARBA" id="ARBA00022723"/>
    </source>
</evidence>
<feature type="domain" description="Fumarylacetoacetase-like C-terminal" evidence="3">
    <location>
        <begin position="388"/>
        <end position="589"/>
    </location>
</feature>
<dbReference type="AlphaFoldDB" id="A0AAU6SFM9"/>
<dbReference type="InterPro" id="IPR036663">
    <property type="entry name" value="Fumarylacetoacetase_C_sf"/>
</dbReference>
<dbReference type="InterPro" id="IPR051121">
    <property type="entry name" value="FAH"/>
</dbReference>
<evidence type="ECO:0000313" key="4">
    <source>
        <dbReference type="EMBL" id="WZO35703.1"/>
    </source>
</evidence>
<feature type="domain" description="Fumarylacetoacetase-like C-terminal" evidence="3">
    <location>
        <begin position="137"/>
        <end position="347"/>
    </location>
</feature>
<proteinExistence type="inferred from homology"/>
<comment type="similarity">
    <text evidence="1">Belongs to the FAH family.</text>
</comment>
<dbReference type="PANTHER" id="PTHR42796:SF4">
    <property type="entry name" value="FUMARYLACETOACETATE HYDROLASE DOMAIN-CONTAINING PROTEIN 2A"/>
    <property type="match status" value="1"/>
</dbReference>
<dbReference type="SUPFAM" id="SSF56529">
    <property type="entry name" value="FAH"/>
    <property type="match status" value="2"/>
</dbReference>
<reference evidence="4" key="1">
    <citation type="submission" date="2024-04" db="EMBL/GenBank/DDBJ databases">
        <authorList>
            <person name="Roder T."/>
            <person name="Oberhansli S."/>
            <person name="Kreuzer M."/>
        </authorList>
    </citation>
    <scope>NUCLEOTIDE SEQUENCE</scope>
    <source>
        <strain evidence="4">LWS13-1.2</strain>
    </source>
</reference>
<name>A0AAU6SFM9_9MICO</name>
<organism evidence="4">
    <name type="scientific">Microbacterium sp. LWS13-1.2</name>
    <dbReference type="NCBI Taxonomy" id="3135264"/>
    <lineage>
        <taxon>Bacteria</taxon>
        <taxon>Bacillati</taxon>
        <taxon>Actinomycetota</taxon>
        <taxon>Actinomycetes</taxon>
        <taxon>Micrococcales</taxon>
        <taxon>Microbacteriaceae</taxon>
        <taxon>Microbacterium</taxon>
    </lineage>
</organism>
<accession>A0AAU6SFM9</accession>
<dbReference type="Pfam" id="PF01557">
    <property type="entry name" value="FAA_hydrolase"/>
    <property type="match status" value="2"/>
</dbReference>
<dbReference type="GO" id="GO:0044281">
    <property type="term" value="P:small molecule metabolic process"/>
    <property type="evidence" value="ECO:0007669"/>
    <property type="project" value="UniProtKB-ARBA"/>
</dbReference>
<sequence>MKLATFLHENSEQWGFVWADPVTAELRIVEPGLAEAALAGSGGGTSGYAASRPSFLGTWPGTLADFLALGDEGMAVLDRLERFLARFASQSDATILDTISHAVADVELLAPIPRPRLCLGLVTNSPSFARANPRIEHLNLFPVAHQRPQGTVVGGGAAVLMRNGHHDPLMSFNVELGVIIGRGGREIPLNEAMRHVAGYTNVTDVAGTYYYGRVPGNAGRGYSLPAEYGDWFFQATASWGGKIADTLCPVGPFLVTKDEVGDPYDLLVYTRQDGRQRDRAHTSATILGVERVIQWYSSFATLHPGDILHLGTMGVDGLAIPREVVERREVVLESEIEQLGVLRNPVQVVPVGERVPFDRHPSYAIRRAAQEPPTDAATWHPDDARHVFTAFGNHIGAPGEGLPRLQVPRFFTGPASSLGADGSRVVLPARATVVEVTIELAAIIGRLASDVDPDDAESYIAGLAPVVSLCDESFGDAVAEPARLGERHIPAVYGRWGDGFNVIGALEPQSGRWRGRRMRLDSGDESISGSTDDYLDGAAEMLATISAVTTLFPGDVILLGRTAATLRLPVSGGVVAGEVEGLGRVRAEIVRASAGGATDGEASA</sequence>
<dbReference type="PANTHER" id="PTHR42796">
    <property type="entry name" value="FUMARYLACETOACETATE HYDROLASE DOMAIN-CONTAINING PROTEIN 2A-RELATED"/>
    <property type="match status" value="1"/>
</dbReference>